<evidence type="ECO:0000313" key="2">
    <source>
        <dbReference type="EMBL" id="CAF4433408.1"/>
    </source>
</evidence>
<gene>
    <name evidence="1" type="ORF">TIS948_LOCUS30007</name>
    <name evidence="2" type="ORF">UJA718_LOCUS21510</name>
</gene>
<evidence type="ECO:0000313" key="1">
    <source>
        <dbReference type="EMBL" id="CAF3427132.1"/>
    </source>
</evidence>
<organism evidence="2 3">
    <name type="scientific">Rotaria socialis</name>
    <dbReference type="NCBI Taxonomy" id="392032"/>
    <lineage>
        <taxon>Eukaryota</taxon>
        <taxon>Metazoa</taxon>
        <taxon>Spiralia</taxon>
        <taxon>Gnathifera</taxon>
        <taxon>Rotifera</taxon>
        <taxon>Eurotatoria</taxon>
        <taxon>Bdelloidea</taxon>
        <taxon>Philodinida</taxon>
        <taxon>Philodinidae</taxon>
        <taxon>Rotaria</taxon>
    </lineage>
</organism>
<dbReference type="AlphaFoldDB" id="A0A820RAS4"/>
<accession>A0A820RAS4</accession>
<reference evidence="2" key="1">
    <citation type="submission" date="2021-02" db="EMBL/GenBank/DDBJ databases">
        <authorList>
            <person name="Nowell W R."/>
        </authorList>
    </citation>
    <scope>NUCLEOTIDE SEQUENCE</scope>
</reference>
<name>A0A820RAS4_9BILA</name>
<sequence>MIFKLPTFEESTTLLLCQHYFYQQEHFNIENFLYQLISKPTSAVTDDELLATNNNVERKPNNINIKKKLMIFTRTSSSVISLNEQSKNDLFLKNNRHDVMTHISDKVDIINLVSHLNNSACIKIPFEKEIVIVVDTEVFLVISLD</sequence>
<keyword evidence="3" id="KW-1185">Reference proteome</keyword>
<dbReference type="EMBL" id="CAJNXB010005483">
    <property type="protein sequence ID" value="CAF3427132.1"/>
    <property type="molecule type" value="Genomic_DNA"/>
</dbReference>
<evidence type="ECO:0000313" key="3">
    <source>
        <dbReference type="Proteomes" id="UP000663873"/>
    </source>
</evidence>
<dbReference type="Proteomes" id="UP000663873">
    <property type="component" value="Unassembled WGS sequence"/>
</dbReference>
<proteinExistence type="predicted"/>
<dbReference type="EMBL" id="CAJOBP010004218">
    <property type="protein sequence ID" value="CAF4433408.1"/>
    <property type="molecule type" value="Genomic_DNA"/>
</dbReference>
<comment type="caution">
    <text evidence="2">The sequence shown here is derived from an EMBL/GenBank/DDBJ whole genome shotgun (WGS) entry which is preliminary data.</text>
</comment>
<dbReference type="Proteomes" id="UP000663825">
    <property type="component" value="Unassembled WGS sequence"/>
</dbReference>
<protein>
    <submittedName>
        <fullName evidence="2">Uncharacterized protein</fullName>
    </submittedName>
</protein>
<dbReference type="OrthoDB" id="2423195at2759"/>